<proteinExistence type="predicted"/>
<feature type="compositionally biased region" description="Polar residues" evidence="1">
    <location>
        <begin position="197"/>
        <end position="223"/>
    </location>
</feature>
<dbReference type="AlphaFoldDB" id="A0A0A9FJQ7"/>
<name>A0A0A9FJQ7_ARUDO</name>
<dbReference type="GO" id="GO:0019104">
    <property type="term" value="F:DNA N-glycosylase activity"/>
    <property type="evidence" value="ECO:0007669"/>
    <property type="project" value="InterPro"/>
</dbReference>
<evidence type="ECO:0000313" key="2">
    <source>
        <dbReference type="EMBL" id="JAE08508.1"/>
    </source>
</evidence>
<dbReference type="InterPro" id="IPR044811">
    <property type="entry name" value="DME/ROS1"/>
</dbReference>
<reference evidence="2" key="1">
    <citation type="submission" date="2014-09" db="EMBL/GenBank/DDBJ databases">
        <authorList>
            <person name="Magalhaes I.L.F."/>
            <person name="Oliveira U."/>
            <person name="Santos F.R."/>
            <person name="Vidigal T.H.D.A."/>
            <person name="Brescovit A.D."/>
            <person name="Santos A.J."/>
        </authorList>
    </citation>
    <scope>NUCLEOTIDE SEQUENCE</scope>
    <source>
        <tissue evidence="2">Shoot tissue taken approximately 20 cm above the soil surface</tissue>
    </source>
</reference>
<feature type="compositionally biased region" description="Polar residues" evidence="1">
    <location>
        <begin position="112"/>
        <end position="121"/>
    </location>
</feature>
<sequence>MQDFGQWLPQSHKTGSLCFTSTLVPSQIDTSIEMQTRTCALVSAEKESALFGNTNGVGPIEGIRNDAGSIVGNGNDTGSTEEGIDLNKTPALKSKRKKHRPKVLKEEKPSKTPKSATPNSSKGKEGKTPGKRKYVRKQTPAVQPRPEQAPDSNCRAEPKPVRRCLNFDGQYNKEGVHPVTQAQVTEVSVDPKDYQPPVSSVNQRNAQTQPACHAGSSTSSIYSSPNQMANAQLLPADNMQKRVLIDLNSCINQMQNEYTNFVNCHAQDFQSGIRETIETNPMLELRAGMPHKNVLDLNSSISLLQSMSTNFAEYLLSSPQASLRQTQMANQMLNGHGMPENPITQTQCFERPCSRNAVITDQLLNSYILTNNHNPPANLNKLDTTDDDLRINTSSYRYTGEALRSHNSHDSHIHSMNTRREHNASNGAQTASSMHFNHQNNGLAPVNAYNAATSEAPYFPETYKRKRLDNHDYRLDAVVNNCSTSSAYLSSNQNANLVSAIHSNVLTLADAQRLIACEKSRASQRMISFGSAQDSVAKRAEIVQQYNRPTLPGTAYRDCIEVSDKQFRVITQEFTQLPDSPNTLQRENVIARFGSHQLQSLGGNMVSGSDLPAELHKCNIYPQDDIQNRVCIAPHIEAGRSISGEHFRSPVTRTTLSTNNGTLRTEGHQMETSVDVIRAPTNPINPSTSNDALRIENNQLEVSPETFVVKPCEKRKVRGRPRKELKPGEKPKPRGRPRKEKVVHAVLMSKGSHTDPLQNVDISCVRAVNSERVVESISSTTASWTDPLDLIIQKIALLDINKSYNFGAAEPHGALVPYKGEIGAIVPFEGNVKRKRSRAKVDLDPVTTLMWKLLMGPDMSDGAEVMDKDKEKWLEEERKIFQGRVDSFIARMHLVQGDRRFSPWKGSVVDSVVGVFLTQNVSDHLSSSAFMALAAKFPVKPEVSQKPAPRVFHTNSEENGCCAHFFW</sequence>
<feature type="region of interest" description="Disordered" evidence="1">
    <location>
        <begin position="713"/>
        <end position="740"/>
    </location>
</feature>
<dbReference type="PANTHER" id="PTHR46213">
    <property type="entry name" value="TRANSCRIPTIONAL ACTIVATOR DEMETER"/>
    <property type="match status" value="1"/>
</dbReference>
<reference evidence="2" key="2">
    <citation type="journal article" date="2015" name="Data Brief">
        <title>Shoot transcriptome of the giant reed, Arundo donax.</title>
        <authorList>
            <person name="Barrero R.A."/>
            <person name="Guerrero F.D."/>
            <person name="Moolhuijzen P."/>
            <person name="Goolsby J.A."/>
            <person name="Tidwell J."/>
            <person name="Bellgard S.E."/>
            <person name="Bellgard M.I."/>
        </authorList>
    </citation>
    <scope>NUCLEOTIDE SEQUENCE</scope>
    <source>
        <tissue evidence="2">Shoot tissue taken approximately 20 cm above the soil surface</tissue>
    </source>
</reference>
<feature type="region of interest" description="Disordered" evidence="1">
    <location>
        <begin position="191"/>
        <end position="223"/>
    </location>
</feature>
<feature type="region of interest" description="Disordered" evidence="1">
    <location>
        <begin position="62"/>
        <end position="158"/>
    </location>
</feature>
<feature type="compositionally biased region" description="Basic residues" evidence="1">
    <location>
        <begin position="93"/>
        <end position="102"/>
    </location>
</feature>
<dbReference type="PANTHER" id="PTHR46213:SF13">
    <property type="entry name" value="DEMETER-LIKE PROTEIN 2-RELATED"/>
    <property type="match status" value="1"/>
</dbReference>
<dbReference type="EMBL" id="GBRH01189388">
    <property type="protein sequence ID" value="JAE08508.1"/>
    <property type="molecule type" value="Transcribed_RNA"/>
</dbReference>
<dbReference type="GO" id="GO:0035514">
    <property type="term" value="F:DNA demethylase activity"/>
    <property type="evidence" value="ECO:0007669"/>
    <property type="project" value="InterPro"/>
</dbReference>
<accession>A0A0A9FJQ7</accession>
<feature type="compositionally biased region" description="Basic and acidic residues" evidence="1">
    <location>
        <begin position="722"/>
        <end position="732"/>
    </location>
</feature>
<evidence type="ECO:0008006" key="3">
    <source>
        <dbReference type="Google" id="ProtNLM"/>
    </source>
</evidence>
<evidence type="ECO:0000256" key="1">
    <source>
        <dbReference type="SAM" id="MobiDB-lite"/>
    </source>
</evidence>
<organism evidence="2">
    <name type="scientific">Arundo donax</name>
    <name type="common">Giant reed</name>
    <name type="synonym">Donax arundinaceus</name>
    <dbReference type="NCBI Taxonomy" id="35708"/>
    <lineage>
        <taxon>Eukaryota</taxon>
        <taxon>Viridiplantae</taxon>
        <taxon>Streptophyta</taxon>
        <taxon>Embryophyta</taxon>
        <taxon>Tracheophyta</taxon>
        <taxon>Spermatophyta</taxon>
        <taxon>Magnoliopsida</taxon>
        <taxon>Liliopsida</taxon>
        <taxon>Poales</taxon>
        <taxon>Poaceae</taxon>
        <taxon>PACMAD clade</taxon>
        <taxon>Arundinoideae</taxon>
        <taxon>Arundineae</taxon>
        <taxon>Arundo</taxon>
    </lineage>
</organism>
<protein>
    <recommendedName>
        <fullName evidence="3">Protein ROS1</fullName>
    </recommendedName>
</protein>
<dbReference type="GO" id="GO:0141166">
    <property type="term" value="P:chromosomal 5-methylcytosine DNA demethylation pathway"/>
    <property type="evidence" value="ECO:0007669"/>
    <property type="project" value="InterPro"/>
</dbReference>